<feature type="region of interest" description="Disordered" evidence="12">
    <location>
        <begin position="955"/>
        <end position="1003"/>
    </location>
</feature>
<dbReference type="PANTHER" id="PTHR47982">
    <property type="entry name" value="PROLINE-RICH RECEPTOR-LIKE PROTEIN KINASE PERK4"/>
    <property type="match status" value="1"/>
</dbReference>
<keyword evidence="7" id="KW-0418">Kinase</keyword>
<keyword evidence="8 11" id="KW-0067">ATP-binding</keyword>
<dbReference type="InterPro" id="IPR008271">
    <property type="entry name" value="Ser/Thr_kinase_AS"/>
</dbReference>
<dbReference type="PROSITE" id="PS00107">
    <property type="entry name" value="PROTEIN_KINASE_ATP"/>
    <property type="match status" value="2"/>
</dbReference>
<evidence type="ECO:0000256" key="8">
    <source>
        <dbReference type="ARBA" id="ARBA00022840"/>
    </source>
</evidence>
<keyword evidence="10 13" id="KW-0472">Membrane</keyword>
<feature type="compositionally biased region" description="Polar residues" evidence="12">
    <location>
        <begin position="1056"/>
        <end position="1073"/>
    </location>
</feature>
<feature type="compositionally biased region" description="Polar residues" evidence="12">
    <location>
        <begin position="565"/>
        <end position="586"/>
    </location>
</feature>
<evidence type="ECO:0000256" key="3">
    <source>
        <dbReference type="ARBA" id="ARBA00022527"/>
    </source>
</evidence>
<evidence type="ECO:0000313" key="15">
    <source>
        <dbReference type="EMBL" id="CAK9237218.1"/>
    </source>
</evidence>
<keyword evidence="6 11" id="KW-0547">Nucleotide-binding</keyword>
<comment type="subcellular location">
    <subcellularLocation>
        <location evidence="1">Cell membrane</location>
        <topology evidence="1">Single-pass membrane protein</topology>
    </subcellularLocation>
</comment>
<dbReference type="Gene3D" id="3.30.200.20">
    <property type="entry name" value="Phosphorylase Kinase, domain 1"/>
    <property type="match status" value="1"/>
</dbReference>
<feature type="region of interest" description="Disordered" evidence="12">
    <location>
        <begin position="1056"/>
        <end position="1116"/>
    </location>
</feature>
<feature type="transmembrane region" description="Helical" evidence="13">
    <location>
        <begin position="534"/>
        <end position="557"/>
    </location>
</feature>
<organism evidence="15 16">
    <name type="scientific">Sphagnum troendelagicum</name>
    <dbReference type="NCBI Taxonomy" id="128251"/>
    <lineage>
        <taxon>Eukaryota</taxon>
        <taxon>Viridiplantae</taxon>
        <taxon>Streptophyta</taxon>
        <taxon>Embryophyta</taxon>
        <taxon>Bryophyta</taxon>
        <taxon>Sphagnophytina</taxon>
        <taxon>Sphagnopsida</taxon>
        <taxon>Sphagnales</taxon>
        <taxon>Sphagnaceae</taxon>
        <taxon>Sphagnum</taxon>
    </lineage>
</organism>
<dbReference type="Proteomes" id="UP001497512">
    <property type="component" value="Chromosome 9"/>
</dbReference>
<dbReference type="InterPro" id="IPR011009">
    <property type="entry name" value="Kinase-like_dom_sf"/>
</dbReference>
<evidence type="ECO:0000256" key="1">
    <source>
        <dbReference type="ARBA" id="ARBA00004162"/>
    </source>
</evidence>
<dbReference type="InterPro" id="IPR001245">
    <property type="entry name" value="Ser-Thr/Tyr_kinase_cat_dom"/>
</dbReference>
<feature type="region of interest" description="Disordered" evidence="12">
    <location>
        <begin position="564"/>
        <end position="586"/>
    </location>
</feature>
<dbReference type="EC" id="2.7.11.1" evidence="2"/>
<evidence type="ECO:0000256" key="5">
    <source>
        <dbReference type="ARBA" id="ARBA00022692"/>
    </source>
</evidence>
<dbReference type="InterPro" id="IPR017441">
    <property type="entry name" value="Protein_kinase_ATP_BS"/>
</dbReference>
<dbReference type="PROSITE" id="PS00108">
    <property type="entry name" value="PROTEIN_KINASE_ST"/>
    <property type="match status" value="2"/>
</dbReference>
<evidence type="ECO:0000256" key="6">
    <source>
        <dbReference type="ARBA" id="ARBA00022741"/>
    </source>
</evidence>
<evidence type="ECO:0000256" key="11">
    <source>
        <dbReference type="PROSITE-ProRule" id="PRU10141"/>
    </source>
</evidence>
<sequence>MAAGLLHALDICKGLHSHILASNKAPFVINREQCILLSQRLLKVEEELLIVQDKLEIIGSQSLDVVPVVQELVHVLLKAQKTVVKDCFCGEKWMESALRQGGDLKETFGEILYDLQWLCSILLKEVGQDSQALSLLLCDRFLGETQEEVNALLTAAKKDQEDLKGLLRDLKGDHSCRGQSCNVEHTSMQCLATQLLEKLEFQAHLRATAKNFIDLLEKFKNLSEWPSVLLVNKQDIKTGSLLGEGSFGTVHEADWCGEPYVIKKSKYGFHGFLKQEIAALSGVHHPHNMHLVCCVQEEKSCSYIMERMNKSLFKLLESNQLSLIRRVDIMLQIAEGINFLHSMGLVHRDLKPHNILMKCDGGGFESSTSAPVGEPLWIAKVCDFGTTKAKMESTAFSHQTIPIGTLMFMAPEAYELEDGDEEPKRFHPMKTDVYSFGLICHAVLIWEPTPFPTEELWNPSVRGFKARVRKGHRPQLPTDCPFRLSTLIEQCWDGNPLMRPNFQNICQELRYIKGLLLAVASPSSSPSSSHPTELLIGIAAGGLLAVLFLSILMYCCLRKKKTRNNHSVGTAGSSAGKTPLLPQSSQTVGNSKSYFDYEELYTATNGFSPSTILGEGGFGRVYKGQLLSGKVVAVKQLTVGGGQGDREFRAEVEIISRVHHRHLVSLVGYCIIDSQRLLVYDFVPNGTLADNLHGKKRGLVMDWATRLRVALGSARGLAYLHEDCHPRIIHRDIKASNILLDNNFEAQVADFGLAKAESDAHTHVTTRVMGTFGYLAPEYAASGKLTEKSDVFSFGVVLLELITGRKPVDTRQPPGEDTLVEWAHPLMKLALEDGNVEQLVDPELGNDYEKNEMFRMIEAAAACVCYTASKRPKMSQVVRALESDTENAGLHQGLKPGQSFEHDSNLGGSHFGRGSSDYDTQQYNADIQQFQKLALESQQLGSAYISNTAGALNGSMANPPSIEQGSNFSSGEAQFDAREQRPVSVRTKTSRAVRGPPIGTSRLANIATGGVQWNFLPRPRYQRQLSSGSSAESSVKSVSIRSDLMTLTPPAPQGYSFGSNWSSEASSVKSGSIKSDLLMRPPPPVPLDYSTGSANYSGEDDDTQFHTAHKADGKPN</sequence>
<name>A0ABP0V5B0_9BRYO</name>
<evidence type="ECO:0000259" key="14">
    <source>
        <dbReference type="PROSITE" id="PS50011"/>
    </source>
</evidence>
<dbReference type="EMBL" id="OZ019901">
    <property type="protein sequence ID" value="CAK9237218.1"/>
    <property type="molecule type" value="Genomic_DNA"/>
</dbReference>
<feature type="region of interest" description="Disordered" evidence="12">
    <location>
        <begin position="892"/>
        <end position="919"/>
    </location>
</feature>
<feature type="domain" description="Protein kinase" evidence="14">
    <location>
        <begin position="607"/>
        <end position="894"/>
    </location>
</feature>
<dbReference type="PANTHER" id="PTHR47982:SF44">
    <property type="entry name" value="PROLINE-RICH RECEPTOR-LIKE PROTEIN KINASE PERK13-RELATED"/>
    <property type="match status" value="1"/>
</dbReference>
<dbReference type="SUPFAM" id="SSF56112">
    <property type="entry name" value="Protein kinase-like (PK-like)"/>
    <property type="match status" value="2"/>
</dbReference>
<keyword evidence="9 13" id="KW-1133">Transmembrane helix</keyword>
<feature type="domain" description="Protein kinase" evidence="14">
    <location>
        <begin position="236"/>
        <end position="512"/>
    </location>
</feature>
<keyword evidence="3" id="KW-0723">Serine/threonine-protein kinase</keyword>
<evidence type="ECO:0000256" key="10">
    <source>
        <dbReference type="ARBA" id="ARBA00023136"/>
    </source>
</evidence>
<gene>
    <name evidence="15" type="ORF">CSSPTR1EN2_LOCUS23593</name>
</gene>
<keyword evidence="16" id="KW-1185">Reference proteome</keyword>
<feature type="compositionally biased region" description="Polar residues" evidence="12">
    <location>
        <begin position="955"/>
        <end position="972"/>
    </location>
</feature>
<dbReference type="InterPro" id="IPR000719">
    <property type="entry name" value="Prot_kinase_dom"/>
</dbReference>
<dbReference type="Pfam" id="PF07714">
    <property type="entry name" value="PK_Tyr_Ser-Thr"/>
    <property type="match status" value="2"/>
</dbReference>
<evidence type="ECO:0000256" key="7">
    <source>
        <dbReference type="ARBA" id="ARBA00022777"/>
    </source>
</evidence>
<evidence type="ECO:0000256" key="2">
    <source>
        <dbReference type="ARBA" id="ARBA00012513"/>
    </source>
</evidence>
<evidence type="ECO:0000313" key="16">
    <source>
        <dbReference type="Proteomes" id="UP001497512"/>
    </source>
</evidence>
<evidence type="ECO:0000256" key="9">
    <source>
        <dbReference type="ARBA" id="ARBA00022989"/>
    </source>
</evidence>
<accession>A0ABP0V5B0</accession>
<proteinExistence type="predicted"/>
<evidence type="ECO:0000256" key="12">
    <source>
        <dbReference type="SAM" id="MobiDB-lite"/>
    </source>
</evidence>
<dbReference type="PROSITE" id="PS50011">
    <property type="entry name" value="PROTEIN_KINASE_DOM"/>
    <property type="match status" value="2"/>
</dbReference>
<protein>
    <recommendedName>
        <fullName evidence="2">non-specific serine/threonine protein kinase</fullName>
        <ecNumber evidence="2">2.7.11.1</ecNumber>
    </recommendedName>
</protein>
<dbReference type="SMART" id="SM00220">
    <property type="entry name" value="S_TKc"/>
    <property type="match status" value="2"/>
</dbReference>
<dbReference type="InterPro" id="IPR047117">
    <property type="entry name" value="PERK1-13-like"/>
</dbReference>
<reference evidence="15" key="1">
    <citation type="submission" date="2024-02" db="EMBL/GenBank/DDBJ databases">
        <authorList>
            <consortium name="ELIXIR-Norway"/>
            <consortium name="Elixir Norway"/>
        </authorList>
    </citation>
    <scope>NUCLEOTIDE SEQUENCE</scope>
</reference>
<evidence type="ECO:0000256" key="13">
    <source>
        <dbReference type="SAM" id="Phobius"/>
    </source>
</evidence>
<feature type="binding site" evidence="11">
    <location>
        <position position="264"/>
    </location>
    <ligand>
        <name>ATP</name>
        <dbReference type="ChEBI" id="CHEBI:30616"/>
    </ligand>
</feature>
<evidence type="ECO:0000256" key="4">
    <source>
        <dbReference type="ARBA" id="ARBA00022679"/>
    </source>
</evidence>
<keyword evidence="5 13" id="KW-0812">Transmembrane</keyword>
<keyword evidence="4" id="KW-0808">Transferase</keyword>
<dbReference type="Gene3D" id="1.10.510.10">
    <property type="entry name" value="Transferase(Phosphotransferase) domain 1"/>
    <property type="match status" value="2"/>
</dbReference>
<feature type="binding site" evidence="11">
    <location>
        <position position="635"/>
    </location>
    <ligand>
        <name>ATP</name>
        <dbReference type="ChEBI" id="CHEBI:30616"/>
    </ligand>
</feature>